<comment type="cofactor">
    <cofactor evidence="1 9">
        <name>pyridoxal 5'-phosphate</name>
        <dbReference type="ChEBI" id="CHEBI:597326"/>
    </cofactor>
</comment>
<evidence type="ECO:0000256" key="9">
    <source>
        <dbReference type="RuleBase" id="RU362118"/>
    </source>
</evidence>
<dbReference type="CDD" id="cd00614">
    <property type="entry name" value="CGS_like"/>
    <property type="match status" value="1"/>
</dbReference>
<dbReference type="AlphaFoldDB" id="A0A330M2T4"/>
<dbReference type="Gene3D" id="3.90.1150.10">
    <property type="entry name" value="Aspartate Aminotransferase, domain 1"/>
    <property type="match status" value="1"/>
</dbReference>
<proteinExistence type="inferred from homology"/>
<accession>A0A330M2T4</accession>
<sequence>MAHTLLFSHLDVKMAKTDYFSYSFLEVCPMKKETKIISVGRDKKWTKGVINPPVFRASTMIFDTMEEMRFATKNRANGEMFYGRRGGPTHFAFQAAIAELEGGSGTALYPSGSAAISGALLSFLKAGDHLLMVDSAYEPTRDLCNKLLAGFGIQTTYYDPMIGEGIEKLIRPNTKVLFLESPGSVTMEIQDVPTLSAIAHQHGLIVMLDNTWASPINSRPFEMGVDISIQAATKYIVGHSDVMLGTATSNDTHWEQLRENSYLMGQCTSPDDVYLASRGLRTLGVRMQQHEQNALKVANWLATRPEVDHLRHPAFETCPGHEFFKRDFSGSNGLFSFVLKQGDLKSITALVENMEHFKMGFSWGGFESLILGIFGIDKIRTATSWDSSKPLIRLHIGLENADDLIADLEAGFERFNAELNR</sequence>
<dbReference type="Gene3D" id="3.40.640.10">
    <property type="entry name" value="Type I PLP-dependent aspartate aminotransferase-like (Major domain)"/>
    <property type="match status" value="1"/>
</dbReference>
<dbReference type="InterPro" id="IPR006233">
    <property type="entry name" value="Cys_b_lyase_bac"/>
</dbReference>
<name>A0A330M2T4_9GAMM</name>
<dbReference type="InterPro" id="IPR000277">
    <property type="entry name" value="Cys/Met-Metab_PyrdxlP-dep_enz"/>
</dbReference>
<comment type="catalytic activity">
    <reaction evidence="7">
        <text>an S-substituted L-cysteine + H2O = a thiol + pyruvate + NH4(+)</text>
        <dbReference type="Rhea" id="RHEA:18121"/>
        <dbReference type="ChEBI" id="CHEBI:15361"/>
        <dbReference type="ChEBI" id="CHEBI:15377"/>
        <dbReference type="ChEBI" id="CHEBI:28938"/>
        <dbReference type="ChEBI" id="CHEBI:29256"/>
        <dbReference type="ChEBI" id="CHEBI:58717"/>
        <dbReference type="EC" id="4.4.1.13"/>
    </reaction>
</comment>
<gene>
    <name evidence="10" type="primary">metC</name>
    <name evidence="10" type="ORF">SHEWBE_2382</name>
</gene>
<evidence type="ECO:0000256" key="7">
    <source>
        <dbReference type="ARBA" id="ARBA00047625"/>
    </source>
</evidence>
<dbReference type="InterPro" id="IPR015422">
    <property type="entry name" value="PyrdxlP-dep_Trfase_small"/>
</dbReference>
<dbReference type="GO" id="GO:0019346">
    <property type="term" value="P:transsulfuration"/>
    <property type="evidence" value="ECO:0007669"/>
    <property type="project" value="InterPro"/>
</dbReference>
<dbReference type="SUPFAM" id="SSF53383">
    <property type="entry name" value="PLP-dependent transferases"/>
    <property type="match status" value="1"/>
</dbReference>
<dbReference type="EMBL" id="LS483452">
    <property type="protein sequence ID" value="SQH76345.1"/>
    <property type="molecule type" value="Genomic_DNA"/>
</dbReference>
<evidence type="ECO:0000313" key="11">
    <source>
        <dbReference type="Proteomes" id="UP000250123"/>
    </source>
</evidence>
<dbReference type="NCBIfam" id="TIGR01324">
    <property type="entry name" value="cysta_beta_ly_B"/>
    <property type="match status" value="1"/>
</dbReference>
<dbReference type="InterPro" id="IPR054542">
    <property type="entry name" value="Cys_met_metab_PP"/>
</dbReference>
<dbReference type="EC" id="4.4.1.8" evidence="10"/>
<comment type="catalytic activity">
    <reaction evidence="6">
        <text>L,L-cystathionine + H2O = L-homocysteine + pyruvate + NH4(+)</text>
        <dbReference type="Rhea" id="RHEA:13965"/>
        <dbReference type="ChEBI" id="CHEBI:15361"/>
        <dbReference type="ChEBI" id="CHEBI:15377"/>
        <dbReference type="ChEBI" id="CHEBI:28938"/>
        <dbReference type="ChEBI" id="CHEBI:58161"/>
        <dbReference type="ChEBI" id="CHEBI:58199"/>
    </reaction>
</comment>
<evidence type="ECO:0000256" key="6">
    <source>
        <dbReference type="ARBA" id="ARBA00047517"/>
    </source>
</evidence>
<evidence type="ECO:0000313" key="10">
    <source>
        <dbReference type="EMBL" id="SQH76345.1"/>
    </source>
</evidence>
<evidence type="ECO:0000256" key="5">
    <source>
        <dbReference type="ARBA" id="ARBA00046315"/>
    </source>
</evidence>
<dbReference type="PANTHER" id="PTHR43500">
    <property type="entry name" value="CYSTATHIONINE BETA-LYASE-RELATED"/>
    <property type="match status" value="1"/>
</dbReference>
<dbReference type="FunFam" id="3.90.1150.10:FF:000058">
    <property type="entry name" value="Cystathionine beta-lyase"/>
    <property type="match status" value="1"/>
</dbReference>
<feature type="modified residue" description="N6-(pyridoxal phosphate)lysine" evidence="8">
    <location>
        <position position="234"/>
    </location>
</feature>
<dbReference type="InterPro" id="IPR015424">
    <property type="entry name" value="PyrdxlP-dep_Trfase"/>
</dbReference>
<dbReference type="GO" id="GO:0019450">
    <property type="term" value="P:L-cysteine catabolic process to pyruvate"/>
    <property type="evidence" value="ECO:0007669"/>
    <property type="project" value="TreeGrafter"/>
</dbReference>
<evidence type="ECO:0000256" key="1">
    <source>
        <dbReference type="ARBA" id="ARBA00001933"/>
    </source>
</evidence>
<evidence type="ECO:0000256" key="8">
    <source>
        <dbReference type="PIRSR" id="PIRSR001434-2"/>
    </source>
</evidence>
<dbReference type="PIRSF" id="PIRSF001434">
    <property type="entry name" value="CGS"/>
    <property type="match status" value="1"/>
</dbReference>
<dbReference type="KEGG" id="sbk:SHEWBE_2382"/>
<dbReference type="NCBIfam" id="NF006538">
    <property type="entry name" value="PRK09028.1"/>
    <property type="match status" value="1"/>
</dbReference>
<dbReference type="InterPro" id="IPR015421">
    <property type="entry name" value="PyrdxlP-dep_Trfase_major"/>
</dbReference>
<dbReference type="GO" id="GO:0047804">
    <property type="term" value="F:cysteine-S-conjugate beta-lyase activity"/>
    <property type="evidence" value="ECO:0007669"/>
    <property type="project" value="UniProtKB-EC"/>
</dbReference>
<keyword evidence="4 10" id="KW-0456">Lyase</keyword>
<comment type="pathway">
    <text evidence="5">Amino-acid biosynthesis; L-methionine biosynthesis via de novo pathway; L-homocysteine from L-cystathionine: step 1/1.</text>
</comment>
<dbReference type="PROSITE" id="PS00868">
    <property type="entry name" value="CYS_MET_METAB_PP"/>
    <property type="match status" value="1"/>
</dbReference>
<dbReference type="Proteomes" id="UP000250123">
    <property type="component" value="Chromosome SHEWBE"/>
</dbReference>
<evidence type="ECO:0000256" key="3">
    <source>
        <dbReference type="ARBA" id="ARBA00022898"/>
    </source>
</evidence>
<evidence type="ECO:0000256" key="4">
    <source>
        <dbReference type="ARBA" id="ARBA00023239"/>
    </source>
</evidence>
<dbReference type="Pfam" id="PF01053">
    <property type="entry name" value="Cys_Met_Meta_PP"/>
    <property type="match status" value="1"/>
</dbReference>
<keyword evidence="3 8" id="KW-0663">Pyridoxal phosphate</keyword>
<comment type="similarity">
    <text evidence="2 9">Belongs to the trans-sulfuration enzymes family.</text>
</comment>
<protein>
    <submittedName>
        <fullName evidence="10">Cystathionine beta-lyase, PLP-dependent</fullName>
        <ecNumber evidence="10">4.4.1.8</ecNumber>
    </submittedName>
</protein>
<dbReference type="GO" id="GO:0030170">
    <property type="term" value="F:pyridoxal phosphate binding"/>
    <property type="evidence" value="ECO:0007669"/>
    <property type="project" value="InterPro"/>
</dbReference>
<organism evidence="10 11">
    <name type="scientific">Shewanella benthica</name>
    <dbReference type="NCBI Taxonomy" id="43661"/>
    <lineage>
        <taxon>Bacteria</taxon>
        <taxon>Pseudomonadati</taxon>
        <taxon>Pseudomonadota</taxon>
        <taxon>Gammaproteobacteria</taxon>
        <taxon>Alteromonadales</taxon>
        <taxon>Shewanellaceae</taxon>
        <taxon>Shewanella</taxon>
    </lineage>
</organism>
<reference evidence="11" key="1">
    <citation type="submission" date="2018-06" db="EMBL/GenBank/DDBJ databases">
        <authorList>
            <person name="Cea G.-C."/>
            <person name="William W."/>
        </authorList>
    </citation>
    <scope>NUCLEOTIDE SEQUENCE [LARGE SCALE GENOMIC DNA]</scope>
    <source>
        <strain evidence="11">DB21MT-2</strain>
    </source>
</reference>
<dbReference type="FunFam" id="3.40.640.10:FF:000046">
    <property type="entry name" value="Cystathionine gamma-lyase"/>
    <property type="match status" value="1"/>
</dbReference>
<evidence type="ECO:0000256" key="2">
    <source>
        <dbReference type="ARBA" id="ARBA00009077"/>
    </source>
</evidence>
<dbReference type="PANTHER" id="PTHR43500:SF1">
    <property type="entry name" value="CYSTATHIONINE BETA-LYASE-RELATED"/>
    <property type="match status" value="1"/>
</dbReference>